<keyword evidence="3" id="KW-1003">Cell membrane</keyword>
<feature type="transmembrane region" description="Helical" evidence="7">
    <location>
        <begin position="130"/>
        <end position="147"/>
    </location>
</feature>
<dbReference type="EMBL" id="JBHTEF010000001">
    <property type="protein sequence ID" value="MFC7579770.1"/>
    <property type="molecule type" value="Genomic_DNA"/>
</dbReference>
<keyword evidence="6 7" id="KW-0472">Membrane</keyword>
<dbReference type="CDD" id="cd06261">
    <property type="entry name" value="TM_PBP2"/>
    <property type="match status" value="1"/>
</dbReference>
<dbReference type="SUPFAM" id="SSF161098">
    <property type="entry name" value="MetI-like"/>
    <property type="match status" value="1"/>
</dbReference>
<feature type="domain" description="ABC transmembrane type-1" evidence="8">
    <location>
        <begin position="62"/>
        <end position="258"/>
    </location>
</feature>
<proteinExistence type="inferred from homology"/>
<dbReference type="PANTHER" id="PTHR43744:SF12">
    <property type="entry name" value="ABC TRANSPORTER PERMEASE PROTEIN MG189-RELATED"/>
    <property type="match status" value="1"/>
</dbReference>
<gene>
    <name evidence="9" type="ORF">ACFQWG_00800</name>
</gene>
<evidence type="ECO:0000259" key="8">
    <source>
        <dbReference type="PROSITE" id="PS50928"/>
    </source>
</evidence>
<protein>
    <submittedName>
        <fullName evidence="9">Carbohydrate ABC transporter permease</fullName>
    </submittedName>
</protein>
<comment type="caution">
    <text evidence="9">The sequence shown here is derived from an EMBL/GenBank/DDBJ whole genome shotgun (WGS) entry which is preliminary data.</text>
</comment>
<name>A0ABW2SIF9_9ACTO</name>
<evidence type="ECO:0000256" key="1">
    <source>
        <dbReference type="ARBA" id="ARBA00004651"/>
    </source>
</evidence>
<evidence type="ECO:0000256" key="7">
    <source>
        <dbReference type="RuleBase" id="RU363032"/>
    </source>
</evidence>
<sequence length="272" mass="29563">MSVIIAALVVYFLFPLWWLVVASTKSNSGLFTGNPMWFGEPHLAENLAQLGTYSGGIFWRWMGNSLFYGIVGGAGATALALAAGYGFAKFRFRGNSAMFDAVVGAIMIPNTALVIPLFVLFSAVGLVNTRWAVIIPSLLTVFGVYLMKIAAEDTIPDELLDAARIDGAGELTIFWRIAVPMLRPSIVTVFLLSAVGCWNNFFLPLVMLRSQDLLPITVGLTNWQAHSNAGAGNEQVWNLITSGALVSVLPLVVLFIWLQRYWQSGVALGSDR</sequence>
<dbReference type="RefSeq" id="WP_380971257.1">
    <property type="nucleotide sequence ID" value="NZ_JBHTEF010000001.1"/>
</dbReference>
<feature type="transmembrane region" description="Helical" evidence="7">
    <location>
        <begin position="66"/>
        <end position="87"/>
    </location>
</feature>
<dbReference type="Pfam" id="PF00528">
    <property type="entry name" value="BPD_transp_1"/>
    <property type="match status" value="1"/>
</dbReference>
<dbReference type="InterPro" id="IPR035906">
    <property type="entry name" value="MetI-like_sf"/>
</dbReference>
<evidence type="ECO:0000256" key="3">
    <source>
        <dbReference type="ARBA" id="ARBA00022475"/>
    </source>
</evidence>
<evidence type="ECO:0000313" key="10">
    <source>
        <dbReference type="Proteomes" id="UP001596527"/>
    </source>
</evidence>
<accession>A0ABW2SIF9</accession>
<evidence type="ECO:0000313" key="9">
    <source>
        <dbReference type="EMBL" id="MFC7579770.1"/>
    </source>
</evidence>
<evidence type="ECO:0000256" key="6">
    <source>
        <dbReference type="ARBA" id="ARBA00023136"/>
    </source>
</evidence>
<evidence type="ECO:0000256" key="5">
    <source>
        <dbReference type="ARBA" id="ARBA00022989"/>
    </source>
</evidence>
<comment type="subcellular location">
    <subcellularLocation>
        <location evidence="1 7">Cell membrane</location>
        <topology evidence="1 7">Multi-pass membrane protein</topology>
    </subcellularLocation>
</comment>
<evidence type="ECO:0000256" key="4">
    <source>
        <dbReference type="ARBA" id="ARBA00022692"/>
    </source>
</evidence>
<feature type="transmembrane region" description="Helical" evidence="7">
    <location>
        <begin position="99"/>
        <end position="124"/>
    </location>
</feature>
<evidence type="ECO:0000256" key="2">
    <source>
        <dbReference type="ARBA" id="ARBA00022448"/>
    </source>
</evidence>
<dbReference type="Gene3D" id="1.10.3720.10">
    <property type="entry name" value="MetI-like"/>
    <property type="match status" value="1"/>
</dbReference>
<reference evidence="10" key="1">
    <citation type="journal article" date="2019" name="Int. J. Syst. Evol. Microbiol.">
        <title>The Global Catalogue of Microorganisms (GCM) 10K type strain sequencing project: providing services to taxonomists for standard genome sequencing and annotation.</title>
        <authorList>
            <consortium name="The Broad Institute Genomics Platform"/>
            <consortium name="The Broad Institute Genome Sequencing Center for Infectious Disease"/>
            <person name="Wu L."/>
            <person name="Ma J."/>
        </authorList>
    </citation>
    <scope>NUCLEOTIDE SEQUENCE [LARGE SCALE GENOMIC DNA]</scope>
    <source>
        <strain evidence="10">CCUG 56698</strain>
    </source>
</reference>
<keyword evidence="5 7" id="KW-1133">Transmembrane helix</keyword>
<keyword evidence="10" id="KW-1185">Reference proteome</keyword>
<feature type="transmembrane region" description="Helical" evidence="7">
    <location>
        <begin position="236"/>
        <end position="258"/>
    </location>
</feature>
<comment type="similarity">
    <text evidence="7">Belongs to the binding-protein-dependent transport system permease family.</text>
</comment>
<dbReference type="InterPro" id="IPR000515">
    <property type="entry name" value="MetI-like"/>
</dbReference>
<organism evidence="9 10">
    <name type="scientific">Schaalia naturae</name>
    <dbReference type="NCBI Taxonomy" id="635203"/>
    <lineage>
        <taxon>Bacteria</taxon>
        <taxon>Bacillati</taxon>
        <taxon>Actinomycetota</taxon>
        <taxon>Actinomycetes</taxon>
        <taxon>Actinomycetales</taxon>
        <taxon>Actinomycetaceae</taxon>
        <taxon>Schaalia</taxon>
    </lineage>
</organism>
<dbReference type="PANTHER" id="PTHR43744">
    <property type="entry name" value="ABC TRANSPORTER PERMEASE PROTEIN MG189-RELATED-RELATED"/>
    <property type="match status" value="1"/>
</dbReference>
<dbReference type="PROSITE" id="PS50928">
    <property type="entry name" value="ABC_TM1"/>
    <property type="match status" value="1"/>
</dbReference>
<feature type="transmembrane region" description="Helical" evidence="7">
    <location>
        <begin position="186"/>
        <end position="207"/>
    </location>
</feature>
<dbReference type="Proteomes" id="UP001596527">
    <property type="component" value="Unassembled WGS sequence"/>
</dbReference>
<keyword evidence="2 7" id="KW-0813">Transport</keyword>
<keyword evidence="4 7" id="KW-0812">Transmembrane</keyword>